<dbReference type="Pfam" id="PF00172">
    <property type="entry name" value="Zn_clus"/>
    <property type="match status" value="1"/>
</dbReference>
<gene>
    <name evidence="7" type="ORF">FPRO_13577</name>
</gene>
<evidence type="ECO:0000313" key="8">
    <source>
        <dbReference type="Proteomes" id="UP000183971"/>
    </source>
</evidence>
<proteinExistence type="predicted"/>
<dbReference type="Gene3D" id="4.10.240.10">
    <property type="entry name" value="Zn(2)-C6 fungal-type DNA-binding domain"/>
    <property type="match status" value="1"/>
</dbReference>
<dbReference type="PANTHER" id="PTHR47424">
    <property type="entry name" value="REGULATORY PROTEIN GAL4"/>
    <property type="match status" value="1"/>
</dbReference>
<dbReference type="Pfam" id="PF04082">
    <property type="entry name" value="Fungal_trans"/>
    <property type="match status" value="1"/>
</dbReference>
<dbReference type="CDD" id="cd12148">
    <property type="entry name" value="fungal_TF_MHR"/>
    <property type="match status" value="1"/>
</dbReference>
<protein>
    <recommendedName>
        <fullName evidence="6">Zn(2)-C6 fungal-type domain-containing protein</fullName>
    </recommendedName>
</protein>
<keyword evidence="8" id="KW-1185">Reference proteome</keyword>
<organism evidence="7 8">
    <name type="scientific">Fusarium proliferatum (strain ET1)</name>
    <name type="common">Orchid endophyte fungus</name>
    <dbReference type="NCBI Taxonomy" id="1227346"/>
    <lineage>
        <taxon>Eukaryota</taxon>
        <taxon>Fungi</taxon>
        <taxon>Dikarya</taxon>
        <taxon>Ascomycota</taxon>
        <taxon>Pezizomycotina</taxon>
        <taxon>Sordariomycetes</taxon>
        <taxon>Hypocreomycetidae</taxon>
        <taxon>Hypocreales</taxon>
        <taxon>Nectriaceae</taxon>
        <taxon>Fusarium</taxon>
        <taxon>Fusarium fujikuroi species complex</taxon>
    </lineage>
</organism>
<dbReference type="GO" id="GO:0006351">
    <property type="term" value="P:DNA-templated transcription"/>
    <property type="evidence" value="ECO:0007669"/>
    <property type="project" value="InterPro"/>
</dbReference>
<dbReference type="CDD" id="cd00067">
    <property type="entry name" value="GAL4"/>
    <property type="match status" value="1"/>
</dbReference>
<reference evidence="8" key="1">
    <citation type="journal article" date="2016" name="Genome Biol. Evol.">
        <title>Comparative 'omics' of the Fusarium fujikuroi species complex highlights differences in genetic potential and metabolite synthesis.</title>
        <authorList>
            <person name="Niehaus E.-M."/>
            <person name="Muensterkoetter M."/>
            <person name="Proctor R.H."/>
            <person name="Brown D.W."/>
            <person name="Sharon A."/>
            <person name="Idan Y."/>
            <person name="Oren-Young L."/>
            <person name="Sieber C.M."/>
            <person name="Novak O."/>
            <person name="Pencik A."/>
            <person name="Tarkowska D."/>
            <person name="Hromadova K."/>
            <person name="Freeman S."/>
            <person name="Maymon M."/>
            <person name="Elazar M."/>
            <person name="Youssef S.A."/>
            <person name="El-Shabrawy E.S.M."/>
            <person name="Shalaby A.B.A."/>
            <person name="Houterman P."/>
            <person name="Brock N.L."/>
            <person name="Burkhardt I."/>
            <person name="Tsavkelova E.A."/>
            <person name="Dickschat J.S."/>
            <person name="Galuszka P."/>
            <person name="Gueldener U."/>
            <person name="Tudzynski B."/>
        </authorList>
    </citation>
    <scope>NUCLEOTIDE SEQUENCE [LARGE SCALE GENOMIC DNA]</scope>
    <source>
        <strain evidence="8">ET1</strain>
    </source>
</reference>
<evidence type="ECO:0000256" key="2">
    <source>
        <dbReference type="ARBA" id="ARBA00023015"/>
    </source>
</evidence>
<dbReference type="RefSeq" id="XP_031088443.1">
    <property type="nucleotide sequence ID" value="XM_031223045.1"/>
</dbReference>
<evidence type="ECO:0000256" key="3">
    <source>
        <dbReference type="ARBA" id="ARBA00023163"/>
    </source>
</evidence>
<sequence>MFGTFSASSSPAPSRKPKRSQVSKACDSCRLHRVKCDTQYPCQNCSSKGLRCNSTTRQNPGWSLSRAMSEIERLKARVKELEGQIRDTTIPTPPDENTPELISNDPPPSFPYANEGVQLDTTTAIQSAATGTQYYGPSSTYYFIHCISQRLKATGCSLSGDQEPHSLIPDSASRSMGNVINTPDAELEEHQPSDSAVPARATHGLTERTLSGKDLSATQEAFFLDLFWDSWHCCYQLLDEADFKAHYTSLWNEPIGDTRQDSPLVDIVLALCMQFGVTSLPRHSGYKAEINSRDAAVAGRWLYQRCQRLISCDLERPTLQTFQCQLWSAIYLANASYQNMAQNMLGVAARMAYTLGLHIEPANDLPAKEIKARKQAWCIMFMFETRSCIRLGRPWVTQTQPISPLLPTSDQGHVTAAVDQLKYTTERAKLTEIARSVFDSVFHYISHGETTRRDTQIRAFDSGMNTIRAWAESLPNMMKTERRSGGKPLSTDLSELEMEPFAPVSLRRQRLMLELFYHELMLTLGRHCISQSLPRSGSNRTSSAHEVAGISALHAAATTKLLYQICQGYDILNGWYEPFNCQWNAAITLVGYLLTCPQDSPTATIARTALLQSITVLEKMGEFFGAASSAAGVIRTLHQRLNMPVQSQMVTDSNIITADTVQDVDFDDFGALDLSFEGILGTFGTESELEGLGFGVDMQAFLTSDDEYMRRIQKESH</sequence>
<evidence type="ECO:0000256" key="1">
    <source>
        <dbReference type="ARBA" id="ARBA00022723"/>
    </source>
</evidence>
<dbReference type="PROSITE" id="PS00463">
    <property type="entry name" value="ZN2_CY6_FUNGAL_1"/>
    <property type="match status" value="1"/>
</dbReference>
<evidence type="ECO:0000259" key="6">
    <source>
        <dbReference type="PROSITE" id="PS50048"/>
    </source>
</evidence>
<comment type="caution">
    <text evidence="7">The sequence shown here is derived from an EMBL/GenBank/DDBJ whole genome shotgun (WGS) entry which is preliminary data.</text>
</comment>
<dbReference type="InterPro" id="IPR036864">
    <property type="entry name" value="Zn2-C6_fun-type_DNA-bd_sf"/>
</dbReference>
<dbReference type="SMART" id="SM00066">
    <property type="entry name" value="GAL4"/>
    <property type="match status" value="1"/>
</dbReference>
<dbReference type="PROSITE" id="PS50048">
    <property type="entry name" value="ZN2_CY6_FUNGAL_2"/>
    <property type="match status" value="1"/>
</dbReference>
<dbReference type="PANTHER" id="PTHR47424:SF12">
    <property type="entry name" value="TRANSCRIPTION FACTOR ASQA"/>
    <property type="match status" value="1"/>
</dbReference>
<dbReference type="InterPro" id="IPR001138">
    <property type="entry name" value="Zn2Cys6_DnaBD"/>
</dbReference>
<feature type="region of interest" description="Disordered" evidence="5">
    <location>
        <begin position="1"/>
        <end position="22"/>
    </location>
</feature>
<dbReference type="SUPFAM" id="SSF57701">
    <property type="entry name" value="Zn2/Cys6 DNA-binding domain"/>
    <property type="match status" value="1"/>
</dbReference>
<feature type="compositionally biased region" description="Low complexity" evidence="5">
    <location>
        <begin position="1"/>
        <end position="13"/>
    </location>
</feature>
<evidence type="ECO:0000313" key="7">
    <source>
        <dbReference type="EMBL" id="CZR47910.1"/>
    </source>
</evidence>
<dbReference type="GO" id="GO:0008270">
    <property type="term" value="F:zinc ion binding"/>
    <property type="evidence" value="ECO:0007669"/>
    <property type="project" value="InterPro"/>
</dbReference>
<dbReference type="AlphaFoldDB" id="A0A1L7W5K2"/>
<dbReference type="GeneID" id="42058440"/>
<dbReference type="Proteomes" id="UP000183971">
    <property type="component" value="Unassembled WGS sequence"/>
</dbReference>
<dbReference type="SMART" id="SM00906">
    <property type="entry name" value="Fungal_trans"/>
    <property type="match status" value="1"/>
</dbReference>
<dbReference type="InterPro" id="IPR007219">
    <property type="entry name" value="XnlR_reg_dom"/>
</dbReference>
<evidence type="ECO:0000256" key="4">
    <source>
        <dbReference type="ARBA" id="ARBA00023242"/>
    </source>
</evidence>
<name>A0A1L7W5K2_FUSPR</name>
<dbReference type="VEuPathDB" id="FungiDB:FPRO_13577"/>
<dbReference type="GO" id="GO:0000981">
    <property type="term" value="F:DNA-binding transcription factor activity, RNA polymerase II-specific"/>
    <property type="evidence" value="ECO:0007669"/>
    <property type="project" value="InterPro"/>
</dbReference>
<dbReference type="EMBL" id="FJOF01000012">
    <property type="protein sequence ID" value="CZR47910.1"/>
    <property type="molecule type" value="Genomic_DNA"/>
</dbReference>
<dbReference type="GO" id="GO:0005634">
    <property type="term" value="C:nucleus"/>
    <property type="evidence" value="ECO:0007669"/>
    <property type="project" value="TreeGrafter"/>
</dbReference>
<keyword evidence="2" id="KW-0805">Transcription regulation</keyword>
<dbReference type="InterPro" id="IPR051127">
    <property type="entry name" value="Fungal_SecMet_Regulators"/>
</dbReference>
<accession>A0A1L7W5K2</accession>
<dbReference type="GO" id="GO:0000978">
    <property type="term" value="F:RNA polymerase II cis-regulatory region sequence-specific DNA binding"/>
    <property type="evidence" value="ECO:0007669"/>
    <property type="project" value="TreeGrafter"/>
</dbReference>
<keyword evidence="3" id="KW-0804">Transcription</keyword>
<keyword evidence="4" id="KW-0539">Nucleus</keyword>
<dbReference type="GO" id="GO:0000435">
    <property type="term" value="P:positive regulation of transcription from RNA polymerase II promoter by galactose"/>
    <property type="evidence" value="ECO:0007669"/>
    <property type="project" value="TreeGrafter"/>
</dbReference>
<evidence type="ECO:0000256" key="5">
    <source>
        <dbReference type="SAM" id="MobiDB-lite"/>
    </source>
</evidence>
<keyword evidence="1" id="KW-0479">Metal-binding</keyword>
<feature type="domain" description="Zn(2)-C6 fungal-type" evidence="6">
    <location>
        <begin position="25"/>
        <end position="52"/>
    </location>
</feature>